<evidence type="ECO:0000259" key="11">
    <source>
        <dbReference type="Pfam" id="PF07715"/>
    </source>
</evidence>
<feature type="domain" description="TonB-dependent receptor-like beta-barrel" evidence="10">
    <location>
        <begin position="514"/>
        <end position="1077"/>
    </location>
</feature>
<evidence type="ECO:0000256" key="5">
    <source>
        <dbReference type="ARBA" id="ARBA00023077"/>
    </source>
</evidence>
<evidence type="ECO:0000256" key="2">
    <source>
        <dbReference type="ARBA" id="ARBA00022448"/>
    </source>
</evidence>
<protein>
    <submittedName>
        <fullName evidence="12">TonB-dependent receptor</fullName>
    </submittedName>
</protein>
<evidence type="ECO:0000259" key="10">
    <source>
        <dbReference type="Pfam" id="PF00593"/>
    </source>
</evidence>
<dbReference type="InterPro" id="IPR037066">
    <property type="entry name" value="Plug_dom_sf"/>
</dbReference>
<dbReference type="Gene3D" id="2.60.40.1120">
    <property type="entry name" value="Carboxypeptidase-like, regulatory domain"/>
    <property type="match status" value="1"/>
</dbReference>
<keyword evidence="5 9" id="KW-0798">TonB box</keyword>
<evidence type="ECO:0000256" key="1">
    <source>
        <dbReference type="ARBA" id="ARBA00004571"/>
    </source>
</evidence>
<dbReference type="InterPro" id="IPR023996">
    <property type="entry name" value="TonB-dep_OMP_SusC/RagA"/>
</dbReference>
<evidence type="ECO:0000313" key="13">
    <source>
        <dbReference type="Proteomes" id="UP000265926"/>
    </source>
</evidence>
<evidence type="ECO:0000256" key="4">
    <source>
        <dbReference type="ARBA" id="ARBA00022692"/>
    </source>
</evidence>
<dbReference type="Pfam" id="PF00593">
    <property type="entry name" value="TonB_dep_Rec_b-barrel"/>
    <property type="match status" value="1"/>
</dbReference>
<dbReference type="InterPro" id="IPR036942">
    <property type="entry name" value="Beta-barrel_TonB_sf"/>
</dbReference>
<dbReference type="Pfam" id="PF07715">
    <property type="entry name" value="Plug"/>
    <property type="match status" value="1"/>
</dbReference>
<dbReference type="OrthoDB" id="9768177at2"/>
<dbReference type="InterPro" id="IPR008969">
    <property type="entry name" value="CarboxyPept-like_regulatory"/>
</dbReference>
<dbReference type="NCBIfam" id="TIGR04056">
    <property type="entry name" value="OMP_RagA_SusC"/>
    <property type="match status" value="1"/>
</dbReference>
<keyword evidence="4 8" id="KW-0812">Transmembrane</keyword>
<evidence type="ECO:0000256" key="3">
    <source>
        <dbReference type="ARBA" id="ARBA00022452"/>
    </source>
</evidence>
<comment type="subcellular location">
    <subcellularLocation>
        <location evidence="1 8">Cell outer membrane</location>
        <topology evidence="1 8">Multi-pass membrane protein</topology>
    </subcellularLocation>
</comment>
<evidence type="ECO:0000256" key="6">
    <source>
        <dbReference type="ARBA" id="ARBA00023136"/>
    </source>
</evidence>
<gene>
    <name evidence="12" type="ORF">D1614_01335</name>
</gene>
<comment type="similarity">
    <text evidence="8 9">Belongs to the TonB-dependent receptor family.</text>
</comment>
<keyword evidence="6 8" id="KW-0472">Membrane</keyword>
<dbReference type="Proteomes" id="UP000265926">
    <property type="component" value="Unassembled WGS sequence"/>
</dbReference>
<evidence type="ECO:0000256" key="9">
    <source>
        <dbReference type="RuleBase" id="RU003357"/>
    </source>
</evidence>
<keyword evidence="12" id="KW-0675">Receptor</keyword>
<dbReference type="SUPFAM" id="SSF56935">
    <property type="entry name" value="Porins"/>
    <property type="match status" value="1"/>
</dbReference>
<accession>A0A399T402</accession>
<keyword evidence="3 8" id="KW-1134">Transmembrane beta strand</keyword>
<reference evidence="12 13" key="1">
    <citation type="submission" date="2018-08" db="EMBL/GenBank/DDBJ databases">
        <title>Pallidiluteibacterium maritimus gen. nov., sp. nov., isolated from coastal sediment.</title>
        <authorList>
            <person name="Zhou L.Y."/>
        </authorList>
    </citation>
    <scope>NUCLEOTIDE SEQUENCE [LARGE SCALE GENOMIC DNA]</scope>
    <source>
        <strain evidence="12 13">XSD2</strain>
    </source>
</reference>
<dbReference type="AlphaFoldDB" id="A0A399T402"/>
<evidence type="ECO:0000313" key="12">
    <source>
        <dbReference type="EMBL" id="RIJ50608.1"/>
    </source>
</evidence>
<dbReference type="InterPro" id="IPR000531">
    <property type="entry name" value="Beta-barrel_TonB"/>
</dbReference>
<keyword evidence="7 8" id="KW-0998">Cell outer membrane</keyword>
<dbReference type="Gene3D" id="2.170.130.10">
    <property type="entry name" value="TonB-dependent receptor, plug domain"/>
    <property type="match status" value="1"/>
</dbReference>
<dbReference type="PROSITE" id="PS52016">
    <property type="entry name" value="TONB_DEPENDENT_REC_3"/>
    <property type="match status" value="1"/>
</dbReference>
<dbReference type="SUPFAM" id="SSF49464">
    <property type="entry name" value="Carboxypeptidase regulatory domain-like"/>
    <property type="match status" value="1"/>
</dbReference>
<proteinExistence type="inferred from homology"/>
<evidence type="ECO:0000256" key="8">
    <source>
        <dbReference type="PROSITE-ProRule" id="PRU01360"/>
    </source>
</evidence>
<dbReference type="InterPro" id="IPR012910">
    <property type="entry name" value="Plug_dom"/>
</dbReference>
<keyword evidence="2 8" id="KW-0813">Transport</keyword>
<organism evidence="12 13">
    <name type="scientific">Maribellus luteus</name>
    <dbReference type="NCBI Taxonomy" id="2305463"/>
    <lineage>
        <taxon>Bacteria</taxon>
        <taxon>Pseudomonadati</taxon>
        <taxon>Bacteroidota</taxon>
        <taxon>Bacteroidia</taxon>
        <taxon>Marinilabiliales</taxon>
        <taxon>Prolixibacteraceae</taxon>
        <taxon>Maribellus</taxon>
    </lineage>
</organism>
<dbReference type="InterPro" id="IPR023997">
    <property type="entry name" value="TonB-dep_OMP_SusC/RagA_CS"/>
</dbReference>
<dbReference type="Gene3D" id="2.40.170.20">
    <property type="entry name" value="TonB-dependent receptor, beta-barrel domain"/>
    <property type="match status" value="1"/>
</dbReference>
<keyword evidence="13" id="KW-1185">Reference proteome</keyword>
<dbReference type="FunFam" id="2.60.40.1120:FF:000003">
    <property type="entry name" value="Outer membrane protein Omp121"/>
    <property type="match status" value="1"/>
</dbReference>
<dbReference type="NCBIfam" id="TIGR04057">
    <property type="entry name" value="SusC_RagA_signa"/>
    <property type="match status" value="1"/>
</dbReference>
<sequence length="1120" mass="123650">MNLKLFLRSYRGIEVKKCVRIMKLTWFLILALTLQVNASLWSQNTKMDVTLKNTSLLELFNYIESNSEYRFFYSNDEVDVNKKVTVLADNEVIGDILMQAFSELPYSFKELRNNMILVELKNVSTESVLSQQNSISGKVTDSSGVPLPGVTVLVVGTGSGTVTDADGKYALPNVPESAVLQFSFIGMKTQEIAVKGKSQINVSMLEESIGLEEVVAIGYGTQAKSNISSSIGNFKPSEMTSRQTTGVEGLLQGRVAGVVISSSSGIPGSRSRVNIRGAGSLSASNEPLYVIDGVPINSASSADLGNYGQSMNIMDILNPEDIESINVLKDASSAAIYGSRATNGVIIITTKSGKQGKTRVSVNASTGMQWLPRTDKLQMADSKTYLEVINEAIDNWNIQKGTNETPRIDNPYPGKADTDWLDLILRNAKVQNVFLSVTGGNESSNYYISGNIKHQEGVFKGNAVDRYNLKLKQDRKISNGFTLGTNVTLGYSQNNRVPTGYNIGSNLIPRALEQRTWDSPVKPDGNWYRGGVELLNHNPVQILNEEDVYLNNFKTIASVYGLFKITEALSFKSTLGADIGYTEEHIYYTSQHPYGNSVGRLVDGRRWLTSYLTENLVTYDKMFDDLYVNVIAGHSFQHDGSSMAEQTGIGFPSSSFDVNSVAAEVQNVTTGLSAYALQSFFTRAQFNYDRKYLLSLSMRADGSSRFAPENRYGYFPSVSAGWIMSEEGFWKAKGISAKVRASYGSTGNQAGIATYAYQALAGGGYNYNNKNGLGIATAGNRNLEWEKANQTDVGVDLSFLKGALTFTADAFVKNTKNLLYSRPTAATTGFTTYMSNIGSMQNKGIEFTAGYNFNRGGFSYETDFNISFVRNRLTSLLGDDVIIRPDATHILKVGEEVGSFYMVKQIGIYQSDDEIPEKIYAEGVRAGDVKYEDVNDDGYIDRENDSQIVGSANPKFTAGWNHSLKYRSFDLSFFFNSSYGNKVYQLWTGGYRLGNGYWPMLQDEADKRWTGPGTSNSVPRAIYGVSWNSTKFPSTRFLHDGSYIRLRNITLGYTMPKKWVSKLNIASCRLYVQADNLFVLTKYPLLDPEVSVSLSPVTMGYDFLLPSQPTVINFGVNLKL</sequence>
<dbReference type="EMBL" id="QWGR01000001">
    <property type="protein sequence ID" value="RIJ50608.1"/>
    <property type="molecule type" value="Genomic_DNA"/>
</dbReference>
<feature type="domain" description="TonB-dependent receptor plug" evidence="11">
    <location>
        <begin position="224"/>
        <end position="345"/>
    </location>
</feature>
<dbReference type="Pfam" id="PF13715">
    <property type="entry name" value="CarbopepD_reg_2"/>
    <property type="match status" value="1"/>
</dbReference>
<name>A0A399T402_9BACT</name>
<comment type="caution">
    <text evidence="12">The sequence shown here is derived from an EMBL/GenBank/DDBJ whole genome shotgun (WGS) entry which is preliminary data.</text>
</comment>
<dbReference type="InterPro" id="IPR039426">
    <property type="entry name" value="TonB-dep_rcpt-like"/>
</dbReference>
<dbReference type="GO" id="GO:0009279">
    <property type="term" value="C:cell outer membrane"/>
    <property type="evidence" value="ECO:0007669"/>
    <property type="project" value="UniProtKB-SubCell"/>
</dbReference>
<evidence type="ECO:0000256" key="7">
    <source>
        <dbReference type="ARBA" id="ARBA00023237"/>
    </source>
</evidence>